<evidence type="ECO:0000313" key="7">
    <source>
        <dbReference type="Proteomes" id="UP000694941"/>
    </source>
</evidence>
<keyword evidence="4" id="KW-0597">Phosphoprotein</keyword>
<feature type="region of interest" description="Disordered" evidence="6">
    <location>
        <begin position="17"/>
        <end position="48"/>
    </location>
</feature>
<keyword evidence="3" id="KW-0963">Cytoplasm</keyword>
<evidence type="ECO:0000256" key="4">
    <source>
        <dbReference type="ARBA" id="ARBA00022553"/>
    </source>
</evidence>
<dbReference type="Proteomes" id="UP000694941">
    <property type="component" value="Unplaced"/>
</dbReference>
<dbReference type="Pfam" id="PF17054">
    <property type="entry name" value="JUPITER"/>
    <property type="match status" value="1"/>
</dbReference>
<evidence type="ECO:0000313" key="8">
    <source>
        <dbReference type="RefSeq" id="XP_022240014.1"/>
    </source>
</evidence>
<sequence length="154" mass="17048">MSSIREFYHVEIDKVGHGKKRITNSPGGPSSDIFGNINDQDEQKPQKRKNHFMYSSFYGAKDDSSNNQAIQRRASWHTQSNVFGNDLTGITTPRKVVDRMKSNVFDGPQPVTKSCSANKYKSPNTIISNGDPVSPAQFSVRVRIPPGGKSSGIF</sequence>
<evidence type="ECO:0000256" key="2">
    <source>
        <dbReference type="ARBA" id="ARBA00004496"/>
    </source>
</evidence>
<name>A0ABM1S8Q9_LIMPO</name>
<evidence type="ECO:0000256" key="1">
    <source>
        <dbReference type="ARBA" id="ARBA00004123"/>
    </source>
</evidence>
<evidence type="ECO:0000256" key="5">
    <source>
        <dbReference type="ARBA" id="ARBA00023242"/>
    </source>
</evidence>
<evidence type="ECO:0000256" key="6">
    <source>
        <dbReference type="SAM" id="MobiDB-lite"/>
    </source>
</evidence>
<comment type="subcellular location">
    <subcellularLocation>
        <location evidence="2">Cytoplasm</location>
    </subcellularLocation>
    <subcellularLocation>
        <location evidence="1">Nucleus</location>
    </subcellularLocation>
</comment>
<accession>A0ABM1S8Q9</accession>
<reference evidence="8" key="1">
    <citation type="submission" date="2025-08" db="UniProtKB">
        <authorList>
            <consortium name="RefSeq"/>
        </authorList>
    </citation>
    <scope>IDENTIFICATION</scope>
    <source>
        <tissue evidence="8">Muscle</tissue>
    </source>
</reference>
<organism evidence="7 8">
    <name type="scientific">Limulus polyphemus</name>
    <name type="common">Atlantic horseshoe crab</name>
    <dbReference type="NCBI Taxonomy" id="6850"/>
    <lineage>
        <taxon>Eukaryota</taxon>
        <taxon>Metazoa</taxon>
        <taxon>Ecdysozoa</taxon>
        <taxon>Arthropoda</taxon>
        <taxon>Chelicerata</taxon>
        <taxon>Merostomata</taxon>
        <taxon>Xiphosura</taxon>
        <taxon>Limulidae</taxon>
        <taxon>Limulus</taxon>
    </lineage>
</organism>
<dbReference type="InterPro" id="IPR033335">
    <property type="entry name" value="JUPITER"/>
</dbReference>
<protein>
    <submittedName>
        <fullName evidence="8">Microtubule-associated protein Jupiter-like</fullName>
    </submittedName>
</protein>
<keyword evidence="5" id="KW-0539">Nucleus</keyword>
<dbReference type="GeneID" id="111085489"/>
<dbReference type="RefSeq" id="XP_022240014.1">
    <property type="nucleotide sequence ID" value="XM_022384306.1"/>
</dbReference>
<gene>
    <name evidence="8" type="primary">LOC111085489</name>
</gene>
<evidence type="ECO:0000256" key="3">
    <source>
        <dbReference type="ARBA" id="ARBA00022490"/>
    </source>
</evidence>
<keyword evidence="7" id="KW-1185">Reference proteome</keyword>
<proteinExistence type="predicted"/>